<dbReference type="InterPro" id="IPR058084">
    <property type="entry name" value="Slr1658-like"/>
</dbReference>
<evidence type="ECO:0000313" key="2">
    <source>
        <dbReference type="Proteomes" id="UP000226442"/>
    </source>
</evidence>
<dbReference type="OrthoDB" id="5488639at2"/>
<evidence type="ECO:0000313" key="1">
    <source>
        <dbReference type="EMBL" id="PHX55323.1"/>
    </source>
</evidence>
<dbReference type="InterPro" id="IPR046239">
    <property type="entry name" value="DUF6272"/>
</dbReference>
<dbReference type="NCBIfam" id="NF047703">
    <property type="entry name" value="slr1658_superfam"/>
    <property type="match status" value="1"/>
</dbReference>
<dbReference type="AlphaFoldDB" id="A0A2G4F0N8"/>
<keyword evidence="1" id="KW-0067">ATP-binding</keyword>
<dbReference type="Gene3D" id="3.30.565.10">
    <property type="entry name" value="Histidine kinase-like ATPase, C-terminal domain"/>
    <property type="match status" value="1"/>
</dbReference>
<keyword evidence="1" id="KW-0547">Nucleotide-binding</keyword>
<organism evidence="1 2">
    <name type="scientific">Tychonema bourrellyi FEM_GT703</name>
    <dbReference type="NCBI Taxonomy" id="2040638"/>
    <lineage>
        <taxon>Bacteria</taxon>
        <taxon>Bacillati</taxon>
        <taxon>Cyanobacteriota</taxon>
        <taxon>Cyanophyceae</taxon>
        <taxon>Oscillatoriophycideae</taxon>
        <taxon>Oscillatoriales</taxon>
        <taxon>Microcoleaceae</taxon>
        <taxon>Tychonema</taxon>
    </lineage>
</organism>
<dbReference type="EMBL" id="NXIB02000057">
    <property type="protein sequence ID" value="PHX55323.1"/>
    <property type="molecule type" value="Genomic_DNA"/>
</dbReference>
<dbReference type="RefSeq" id="WP_096829762.1">
    <property type="nucleotide sequence ID" value="NZ_NXIB02000057.1"/>
</dbReference>
<protein>
    <submittedName>
        <fullName evidence="1">ATP-binding protein</fullName>
    </submittedName>
</protein>
<dbReference type="Proteomes" id="UP000226442">
    <property type="component" value="Unassembled WGS sequence"/>
</dbReference>
<reference evidence="1" key="1">
    <citation type="submission" date="2017-10" db="EMBL/GenBank/DDBJ databases">
        <title>Draft genome sequence of the planktic cyanobacteria Tychonema bourrellyi isolated from alpine lentic freshwater.</title>
        <authorList>
            <person name="Tett A."/>
            <person name="Armanini F."/>
            <person name="Asnicar F."/>
            <person name="Boscaini A."/>
            <person name="Pasolli E."/>
            <person name="Zolfo M."/>
            <person name="Donati C."/>
            <person name="Salmaso N."/>
            <person name="Segata N."/>
        </authorList>
    </citation>
    <scope>NUCLEOTIDE SEQUENCE</scope>
    <source>
        <strain evidence="1">FEM_GT703</strain>
    </source>
</reference>
<comment type="caution">
    <text evidence="1">The sequence shown here is derived from an EMBL/GenBank/DDBJ whole genome shotgun (WGS) entry which is preliminary data.</text>
</comment>
<accession>A0A2G4F0N8</accession>
<name>A0A2G4F0N8_9CYAN</name>
<keyword evidence="2" id="KW-1185">Reference proteome</keyword>
<dbReference type="SUPFAM" id="SSF55874">
    <property type="entry name" value="ATPase domain of HSP90 chaperone/DNA topoisomerase II/histidine kinase"/>
    <property type="match status" value="1"/>
</dbReference>
<gene>
    <name evidence="1" type="ORF">CP500_011455</name>
</gene>
<sequence length="192" mass="21474">MIQTFGDFIEPTPSQEYLIIGFSPSSIPLKQRWRNNGLSADFLADYLTIFFPGNQDDDSVLTRQAEIKSAVSYIANELLENAMKFNDENSHYPIDIKLQLEENALIFSVANSIPPLSVGKFQAYIQKLLTCDPSEMYIDQLEKNAADENCSGSGLGLLTMLNDYSAKMGWQFETVQKDPEVIAVTTMVQLAV</sequence>
<proteinExistence type="predicted"/>
<dbReference type="InterPro" id="IPR036890">
    <property type="entry name" value="HATPase_C_sf"/>
</dbReference>
<dbReference type="GO" id="GO:0005524">
    <property type="term" value="F:ATP binding"/>
    <property type="evidence" value="ECO:0007669"/>
    <property type="project" value="UniProtKB-KW"/>
</dbReference>
<dbReference type="Pfam" id="PF19788">
    <property type="entry name" value="DUF6272"/>
    <property type="match status" value="1"/>
</dbReference>